<proteinExistence type="predicted"/>
<evidence type="ECO:0000313" key="1">
    <source>
        <dbReference type="Proteomes" id="UP000887563"/>
    </source>
</evidence>
<organism evidence="1 2">
    <name type="scientific">Meloidogyne incognita</name>
    <name type="common">Southern root-knot nematode worm</name>
    <name type="synonym">Oxyuris incognita</name>
    <dbReference type="NCBI Taxonomy" id="6306"/>
    <lineage>
        <taxon>Eukaryota</taxon>
        <taxon>Metazoa</taxon>
        <taxon>Ecdysozoa</taxon>
        <taxon>Nematoda</taxon>
        <taxon>Chromadorea</taxon>
        <taxon>Rhabditida</taxon>
        <taxon>Tylenchina</taxon>
        <taxon>Tylenchomorpha</taxon>
        <taxon>Tylenchoidea</taxon>
        <taxon>Meloidogynidae</taxon>
        <taxon>Meloidogyninae</taxon>
        <taxon>Meloidogyne</taxon>
        <taxon>Meloidogyne incognita group</taxon>
    </lineage>
</organism>
<evidence type="ECO:0000313" key="2">
    <source>
        <dbReference type="WBParaSite" id="Minc3s11476g44921"/>
    </source>
</evidence>
<name>A0A914P3G2_MELIC</name>
<reference evidence="2" key="1">
    <citation type="submission" date="2022-11" db="UniProtKB">
        <authorList>
            <consortium name="WormBaseParasite"/>
        </authorList>
    </citation>
    <scope>IDENTIFICATION</scope>
</reference>
<protein>
    <submittedName>
        <fullName evidence="2">Uncharacterized protein</fullName>
    </submittedName>
</protein>
<accession>A0A914P3G2</accession>
<keyword evidence="1" id="KW-1185">Reference proteome</keyword>
<dbReference type="Proteomes" id="UP000887563">
    <property type="component" value="Unplaced"/>
</dbReference>
<dbReference type="WBParaSite" id="Minc3s11476g44921">
    <property type="protein sequence ID" value="Minc3s11476g44921"/>
    <property type="gene ID" value="Minc3s11476g44921"/>
</dbReference>
<sequence>MIIIITPLPFRLILFIIQELTMHPPVTKTSTMTTLFLNHIWLILDVWLGPLWFVLESIFTFTIFPTLHFFHCVDFRYSASLLLAIYARHSSITSFKVTVCPFSLLFSTLFMATCRTEVASLGIPEIKIRIFNSSIDKAISARSH</sequence>
<dbReference type="AlphaFoldDB" id="A0A914P3G2"/>